<sequence length="415" mass="48555">MFERTRSHSLDNLCSKPTNKCNTTEPWQKDQVPTNKRKRSEKSPDINDSTKKVSKTTYSVPTANRFEILDTNEEKASLPLDQSRPPKPEPIFVTGVLNITSLKEVLSKLIQTDKYTMTTLKSGYIVKIMPTDIDTYKIIRENFTTNNISHYTYKLKSERPYRVVLRGLHSSQDIDDIKHALNEIGHEVRQIVNVKHRETKEPLPLFYVDLEPRTNNKDIFKVEKLDYMKITFEAPYRKKEVLQCKRCQRFGHTKNQCCRPYRCVKCGETHPSNECAKPSDTEATCANCQEKHPSSYKGCQNYKQYRELILKPKQKSGTKTTQKSTERKQEIPINNKNQQGINQQKTSTRTYADITKNRDYPKIRPENSYYNNNPDNIVNVLDTMFDRFQNIMSNMLDNMMDRMIQLITQIRQKCP</sequence>
<dbReference type="SMART" id="SM00596">
    <property type="entry name" value="PRE_C2HC"/>
    <property type="match status" value="1"/>
</dbReference>
<protein>
    <recommendedName>
        <fullName evidence="2">Pre-C2HC domain-containing protein</fullName>
    </recommendedName>
</protein>
<dbReference type="InterPro" id="IPR006579">
    <property type="entry name" value="Pre_C2HC_dom"/>
</dbReference>
<keyword evidence="4" id="KW-1185">Reference proteome</keyword>
<feature type="region of interest" description="Disordered" evidence="1">
    <location>
        <begin position="310"/>
        <end position="369"/>
    </location>
</feature>
<dbReference type="AlphaFoldDB" id="A0AAD7Y8I6"/>
<gene>
    <name evidence="3" type="ORF">PYW07_010969</name>
</gene>
<feature type="compositionally biased region" description="Basic and acidic residues" evidence="1">
    <location>
        <begin position="355"/>
        <end position="365"/>
    </location>
</feature>
<name>A0AAD7Y8I6_MYTSE</name>
<feature type="compositionally biased region" description="Polar residues" evidence="1">
    <location>
        <begin position="10"/>
        <end position="34"/>
    </location>
</feature>
<dbReference type="Proteomes" id="UP001231518">
    <property type="component" value="Chromosome 26"/>
</dbReference>
<evidence type="ECO:0000313" key="4">
    <source>
        <dbReference type="Proteomes" id="UP001231518"/>
    </source>
</evidence>
<accession>A0AAD7Y8I6</accession>
<proteinExistence type="predicted"/>
<evidence type="ECO:0000313" key="3">
    <source>
        <dbReference type="EMBL" id="KAJ8706192.1"/>
    </source>
</evidence>
<evidence type="ECO:0000256" key="1">
    <source>
        <dbReference type="SAM" id="MobiDB-lite"/>
    </source>
</evidence>
<organism evidence="3 4">
    <name type="scientific">Mythimna separata</name>
    <name type="common">Oriental armyworm</name>
    <name type="synonym">Pseudaletia separata</name>
    <dbReference type="NCBI Taxonomy" id="271217"/>
    <lineage>
        <taxon>Eukaryota</taxon>
        <taxon>Metazoa</taxon>
        <taxon>Ecdysozoa</taxon>
        <taxon>Arthropoda</taxon>
        <taxon>Hexapoda</taxon>
        <taxon>Insecta</taxon>
        <taxon>Pterygota</taxon>
        <taxon>Neoptera</taxon>
        <taxon>Endopterygota</taxon>
        <taxon>Lepidoptera</taxon>
        <taxon>Glossata</taxon>
        <taxon>Ditrysia</taxon>
        <taxon>Noctuoidea</taxon>
        <taxon>Noctuidae</taxon>
        <taxon>Noctuinae</taxon>
        <taxon>Hadenini</taxon>
        <taxon>Mythimna</taxon>
    </lineage>
</organism>
<evidence type="ECO:0000259" key="2">
    <source>
        <dbReference type="SMART" id="SM00596"/>
    </source>
</evidence>
<comment type="caution">
    <text evidence="3">The sequence shown here is derived from an EMBL/GenBank/DDBJ whole genome shotgun (WGS) entry which is preliminary data.</text>
</comment>
<dbReference type="Pfam" id="PF07530">
    <property type="entry name" value="PRE_C2HC"/>
    <property type="match status" value="1"/>
</dbReference>
<feature type="region of interest" description="Disordered" evidence="1">
    <location>
        <begin position="1"/>
        <end position="54"/>
    </location>
</feature>
<reference evidence="3" key="1">
    <citation type="submission" date="2023-03" db="EMBL/GenBank/DDBJ databases">
        <title>Chromosome-level genomes of two armyworms, Mythimna separata and Mythimna loreyi, provide insights into the biosynthesis and reception of sex pheromones.</title>
        <authorList>
            <person name="Zhao H."/>
        </authorList>
    </citation>
    <scope>NUCLEOTIDE SEQUENCE</scope>
    <source>
        <strain evidence="3">BeijingLab</strain>
        <tissue evidence="3">Pupa</tissue>
    </source>
</reference>
<dbReference type="EMBL" id="JARGEI010000029">
    <property type="protein sequence ID" value="KAJ8706192.1"/>
    <property type="molecule type" value="Genomic_DNA"/>
</dbReference>
<feature type="domain" description="Pre-C2HC" evidence="2">
    <location>
        <begin position="174"/>
        <end position="242"/>
    </location>
</feature>
<feature type="compositionally biased region" description="Low complexity" evidence="1">
    <location>
        <begin position="333"/>
        <end position="345"/>
    </location>
</feature>
<feature type="compositionally biased region" description="Basic and acidic residues" evidence="1">
    <location>
        <begin position="41"/>
        <end position="51"/>
    </location>
</feature>